<evidence type="ECO:0000256" key="3">
    <source>
        <dbReference type="ARBA" id="ARBA00023163"/>
    </source>
</evidence>
<proteinExistence type="predicted"/>
<evidence type="ECO:0000256" key="1">
    <source>
        <dbReference type="ARBA" id="ARBA00023015"/>
    </source>
</evidence>
<dbReference type="InterPro" id="IPR041347">
    <property type="entry name" value="MftR_C"/>
</dbReference>
<accession>A0ABW3YJA6</accession>
<protein>
    <submittedName>
        <fullName evidence="6">TetR/AcrR family transcriptional regulator</fullName>
    </submittedName>
</protein>
<sequence>MSTGLGLRERKKSATRQAIHEAALRLALELGPDQVTVEAIADAAAVSRRTFSNYFACKEEALLYGDHLRIQRFLSLVRERPQSETPWTALTQAAQELYRQINERDPQWIRQHQLMRQQPALLAQQITTYAAFEQDLAAEISHRLPATTDPLYARIVAASFLAALRVAVRSWIDQPAGRTLTESIQQVLDTAAGQFD</sequence>
<evidence type="ECO:0000259" key="5">
    <source>
        <dbReference type="PROSITE" id="PS50977"/>
    </source>
</evidence>
<keyword evidence="3" id="KW-0804">Transcription</keyword>
<keyword evidence="7" id="KW-1185">Reference proteome</keyword>
<dbReference type="PANTHER" id="PTHR30055">
    <property type="entry name" value="HTH-TYPE TRANSCRIPTIONAL REGULATOR RUTR"/>
    <property type="match status" value="1"/>
</dbReference>
<evidence type="ECO:0000313" key="6">
    <source>
        <dbReference type="EMBL" id="MFD1323850.1"/>
    </source>
</evidence>
<dbReference type="PANTHER" id="PTHR30055:SF238">
    <property type="entry name" value="MYCOFACTOCIN BIOSYNTHESIS TRANSCRIPTIONAL REGULATOR MFTR-RELATED"/>
    <property type="match status" value="1"/>
</dbReference>
<evidence type="ECO:0000256" key="2">
    <source>
        <dbReference type="ARBA" id="ARBA00023125"/>
    </source>
</evidence>
<dbReference type="Pfam" id="PF00440">
    <property type="entry name" value="TetR_N"/>
    <property type="match status" value="1"/>
</dbReference>
<reference evidence="7" key="1">
    <citation type="journal article" date="2019" name="Int. J. Syst. Evol. Microbiol.">
        <title>The Global Catalogue of Microorganisms (GCM) 10K type strain sequencing project: providing services to taxonomists for standard genome sequencing and annotation.</title>
        <authorList>
            <consortium name="The Broad Institute Genomics Platform"/>
            <consortium name="The Broad Institute Genome Sequencing Center for Infectious Disease"/>
            <person name="Wu L."/>
            <person name="Ma J."/>
        </authorList>
    </citation>
    <scope>NUCLEOTIDE SEQUENCE [LARGE SCALE GENOMIC DNA]</scope>
    <source>
        <strain evidence="7">JCM 31037</strain>
    </source>
</reference>
<dbReference type="InterPro" id="IPR001647">
    <property type="entry name" value="HTH_TetR"/>
</dbReference>
<organism evidence="6 7">
    <name type="scientific">Micromonospora sonneratiae</name>
    <dbReference type="NCBI Taxonomy" id="1184706"/>
    <lineage>
        <taxon>Bacteria</taxon>
        <taxon>Bacillati</taxon>
        <taxon>Actinomycetota</taxon>
        <taxon>Actinomycetes</taxon>
        <taxon>Micromonosporales</taxon>
        <taxon>Micromonosporaceae</taxon>
        <taxon>Micromonospora</taxon>
    </lineage>
</organism>
<dbReference type="EMBL" id="JBHTMP010000038">
    <property type="protein sequence ID" value="MFD1323850.1"/>
    <property type="molecule type" value="Genomic_DNA"/>
</dbReference>
<dbReference type="RefSeq" id="WP_377573496.1">
    <property type="nucleotide sequence ID" value="NZ_JBHTMP010000038.1"/>
</dbReference>
<dbReference type="Gene3D" id="1.10.357.10">
    <property type="entry name" value="Tetracycline Repressor, domain 2"/>
    <property type="match status" value="1"/>
</dbReference>
<keyword evidence="1" id="KW-0805">Transcription regulation</keyword>
<dbReference type="Gene3D" id="1.10.10.60">
    <property type="entry name" value="Homeodomain-like"/>
    <property type="match status" value="1"/>
</dbReference>
<dbReference type="InterPro" id="IPR050109">
    <property type="entry name" value="HTH-type_TetR-like_transc_reg"/>
</dbReference>
<dbReference type="SUPFAM" id="SSF46689">
    <property type="entry name" value="Homeodomain-like"/>
    <property type="match status" value="1"/>
</dbReference>
<name>A0ABW3YJA6_9ACTN</name>
<dbReference type="Pfam" id="PF17754">
    <property type="entry name" value="TetR_C_14"/>
    <property type="match status" value="1"/>
</dbReference>
<dbReference type="PROSITE" id="PS50977">
    <property type="entry name" value="HTH_TETR_2"/>
    <property type="match status" value="1"/>
</dbReference>
<dbReference type="InterPro" id="IPR009057">
    <property type="entry name" value="Homeodomain-like_sf"/>
</dbReference>
<keyword evidence="2 4" id="KW-0238">DNA-binding</keyword>
<feature type="DNA-binding region" description="H-T-H motif" evidence="4">
    <location>
        <begin position="36"/>
        <end position="55"/>
    </location>
</feature>
<feature type="domain" description="HTH tetR-type" evidence="5">
    <location>
        <begin position="13"/>
        <end position="73"/>
    </location>
</feature>
<evidence type="ECO:0000313" key="7">
    <source>
        <dbReference type="Proteomes" id="UP001597260"/>
    </source>
</evidence>
<evidence type="ECO:0000256" key="4">
    <source>
        <dbReference type="PROSITE-ProRule" id="PRU00335"/>
    </source>
</evidence>
<gene>
    <name evidence="6" type="ORF">ACFQ4H_22435</name>
</gene>
<dbReference type="Proteomes" id="UP001597260">
    <property type="component" value="Unassembled WGS sequence"/>
</dbReference>
<comment type="caution">
    <text evidence="6">The sequence shown here is derived from an EMBL/GenBank/DDBJ whole genome shotgun (WGS) entry which is preliminary data.</text>
</comment>